<evidence type="ECO:0000313" key="1">
    <source>
        <dbReference type="EMBL" id="MPM55102.1"/>
    </source>
</evidence>
<reference evidence="1" key="1">
    <citation type="submission" date="2019-08" db="EMBL/GenBank/DDBJ databases">
        <authorList>
            <person name="Kucharzyk K."/>
            <person name="Murdoch R.W."/>
            <person name="Higgins S."/>
            <person name="Loffler F."/>
        </authorList>
    </citation>
    <scope>NUCLEOTIDE SEQUENCE</scope>
</reference>
<dbReference type="AlphaFoldDB" id="A0A645APC1"/>
<accession>A0A645APC1</accession>
<proteinExistence type="predicted"/>
<protein>
    <submittedName>
        <fullName evidence="1">Uncharacterized protein</fullName>
    </submittedName>
</protein>
<sequence>MAEKSADFNVGEGDPKAIGASAIFDTCGPAALEFEGLKNYYPTDVIGGFFNWRLLNDSGYNTPIAVFKIWRKD</sequence>
<name>A0A645APC1_9ZZZZ</name>
<comment type="caution">
    <text evidence="1">The sequence shown here is derived from an EMBL/GenBank/DDBJ whole genome shotgun (WGS) entry which is preliminary data.</text>
</comment>
<organism evidence="1">
    <name type="scientific">bioreactor metagenome</name>
    <dbReference type="NCBI Taxonomy" id="1076179"/>
    <lineage>
        <taxon>unclassified sequences</taxon>
        <taxon>metagenomes</taxon>
        <taxon>ecological metagenomes</taxon>
    </lineage>
</organism>
<gene>
    <name evidence="1" type="ORF">SDC9_101887</name>
</gene>
<dbReference type="EMBL" id="VSSQ01015114">
    <property type="protein sequence ID" value="MPM55102.1"/>
    <property type="molecule type" value="Genomic_DNA"/>
</dbReference>